<comment type="caution">
    <text evidence="3">The sequence shown here is derived from an EMBL/GenBank/DDBJ whole genome shotgun (WGS) entry which is preliminary data.</text>
</comment>
<organism evidence="3 4">
    <name type="scientific">Grifola frondosa</name>
    <name type="common">Maitake</name>
    <name type="synonym">Polyporus frondosus</name>
    <dbReference type="NCBI Taxonomy" id="5627"/>
    <lineage>
        <taxon>Eukaryota</taxon>
        <taxon>Fungi</taxon>
        <taxon>Dikarya</taxon>
        <taxon>Basidiomycota</taxon>
        <taxon>Agaricomycotina</taxon>
        <taxon>Agaricomycetes</taxon>
        <taxon>Polyporales</taxon>
        <taxon>Grifolaceae</taxon>
        <taxon>Grifola</taxon>
    </lineage>
</organism>
<dbReference type="Proteomes" id="UP000092993">
    <property type="component" value="Unassembled WGS sequence"/>
</dbReference>
<evidence type="ECO:0000313" key="4">
    <source>
        <dbReference type="Proteomes" id="UP000092993"/>
    </source>
</evidence>
<protein>
    <submittedName>
        <fullName evidence="3">Uncharacterized protein</fullName>
    </submittedName>
</protein>
<evidence type="ECO:0000256" key="2">
    <source>
        <dbReference type="SAM" id="Phobius"/>
    </source>
</evidence>
<keyword evidence="4" id="KW-1185">Reference proteome</keyword>
<feature type="transmembrane region" description="Helical" evidence="2">
    <location>
        <begin position="33"/>
        <end position="52"/>
    </location>
</feature>
<accession>A0A1C7MSX6</accession>
<feature type="region of interest" description="Disordered" evidence="1">
    <location>
        <begin position="191"/>
        <end position="226"/>
    </location>
</feature>
<keyword evidence="2" id="KW-0472">Membrane</keyword>
<sequence length="226" mass="24735">MVEQFALGIIAGTLSVATSSIVGASTPSSAKWIFAIICYVGAALQVLAFVAVRKEKPIFFRRYITLHIMITVAAFAVSAAWIILSATRHSQAKTQCLIDFFPNNSTDSTSASEGDTLCNIFPWADVGIMSGLWILLAIVQIYLYTVMSSYGSAQRRDHQKYNSLYDVSQPLNTSNSYPLTERSPWDSLMGDKMQQHAEPGGNTPSTSPSARECVYPGSRAHTPQIR</sequence>
<reference evidence="3 4" key="1">
    <citation type="submission" date="2016-03" db="EMBL/GenBank/DDBJ databases">
        <title>Whole genome sequencing of Grifola frondosa 9006-11.</title>
        <authorList>
            <person name="Min B."/>
            <person name="Park H."/>
            <person name="Kim J.-G."/>
            <person name="Cho H."/>
            <person name="Oh Y.-L."/>
            <person name="Kong W.-S."/>
            <person name="Choi I.-G."/>
        </authorList>
    </citation>
    <scope>NUCLEOTIDE SEQUENCE [LARGE SCALE GENOMIC DNA]</scope>
    <source>
        <strain evidence="3 4">9006-11</strain>
    </source>
</reference>
<keyword evidence="2" id="KW-0812">Transmembrane</keyword>
<evidence type="ECO:0000313" key="3">
    <source>
        <dbReference type="EMBL" id="OBZ80005.1"/>
    </source>
</evidence>
<feature type="transmembrane region" description="Helical" evidence="2">
    <location>
        <begin position="64"/>
        <end position="84"/>
    </location>
</feature>
<feature type="transmembrane region" description="Helical" evidence="2">
    <location>
        <begin position="126"/>
        <end position="146"/>
    </location>
</feature>
<dbReference type="OMA" id="CFTIAFT"/>
<keyword evidence="2" id="KW-1133">Transmembrane helix</keyword>
<evidence type="ECO:0000256" key="1">
    <source>
        <dbReference type="SAM" id="MobiDB-lite"/>
    </source>
</evidence>
<dbReference type="OrthoDB" id="2552042at2759"/>
<proteinExistence type="predicted"/>
<dbReference type="STRING" id="5627.A0A1C7MSX6"/>
<name>A0A1C7MSX6_GRIFR</name>
<gene>
    <name evidence="3" type="ORF">A0H81_00937</name>
</gene>
<dbReference type="AlphaFoldDB" id="A0A1C7MSX6"/>
<dbReference type="EMBL" id="LUGG01000001">
    <property type="protein sequence ID" value="OBZ80005.1"/>
    <property type="molecule type" value="Genomic_DNA"/>
</dbReference>